<evidence type="ECO:0000313" key="3">
    <source>
        <dbReference type="Proteomes" id="UP001501461"/>
    </source>
</evidence>
<protein>
    <submittedName>
        <fullName evidence="2">Uncharacterized protein</fullName>
    </submittedName>
</protein>
<keyword evidence="1" id="KW-0812">Transmembrane</keyword>
<feature type="transmembrane region" description="Helical" evidence="1">
    <location>
        <begin position="6"/>
        <end position="25"/>
    </location>
</feature>
<sequence length="83" mass="9062">MHETTKATFTGASFGLASSLGVVIVRYSMGQRDMSEIGLAILLVLFFTLFGAGIWYWAHKWNTRSHQTASNCDPGSAPSNTSY</sequence>
<reference evidence="3" key="1">
    <citation type="journal article" date="2019" name="Int. J. Syst. Evol. Microbiol.">
        <title>The Global Catalogue of Microorganisms (GCM) 10K type strain sequencing project: providing services to taxonomists for standard genome sequencing and annotation.</title>
        <authorList>
            <consortium name="The Broad Institute Genomics Platform"/>
            <consortium name="The Broad Institute Genome Sequencing Center for Infectious Disease"/>
            <person name="Wu L."/>
            <person name="Ma J."/>
        </authorList>
    </citation>
    <scope>NUCLEOTIDE SEQUENCE [LARGE SCALE GENOMIC DNA]</scope>
    <source>
        <strain evidence="3">JCM 13595</strain>
    </source>
</reference>
<keyword evidence="1" id="KW-1133">Transmembrane helix</keyword>
<dbReference type="EMBL" id="BAAAMN010000049">
    <property type="protein sequence ID" value="GAA2043498.1"/>
    <property type="molecule type" value="Genomic_DNA"/>
</dbReference>
<dbReference type="RefSeq" id="WP_343959305.1">
    <property type="nucleotide sequence ID" value="NZ_BAAAMN010000049.1"/>
</dbReference>
<evidence type="ECO:0000256" key="1">
    <source>
        <dbReference type="SAM" id="Phobius"/>
    </source>
</evidence>
<evidence type="ECO:0000313" key="2">
    <source>
        <dbReference type="EMBL" id="GAA2043498.1"/>
    </source>
</evidence>
<comment type="caution">
    <text evidence="2">The sequence shown here is derived from an EMBL/GenBank/DDBJ whole genome shotgun (WGS) entry which is preliminary data.</text>
</comment>
<keyword evidence="1" id="KW-0472">Membrane</keyword>
<feature type="transmembrane region" description="Helical" evidence="1">
    <location>
        <begin position="37"/>
        <end position="58"/>
    </location>
</feature>
<gene>
    <name evidence="2" type="ORF">GCM10009720_25490</name>
</gene>
<accession>A0ABP5GE23</accession>
<name>A0ABP5GE23_9MICC</name>
<organism evidence="2 3">
    <name type="scientific">Yaniella flava</name>
    <dbReference type="NCBI Taxonomy" id="287930"/>
    <lineage>
        <taxon>Bacteria</taxon>
        <taxon>Bacillati</taxon>
        <taxon>Actinomycetota</taxon>
        <taxon>Actinomycetes</taxon>
        <taxon>Micrococcales</taxon>
        <taxon>Micrococcaceae</taxon>
        <taxon>Yaniella</taxon>
    </lineage>
</organism>
<dbReference type="Proteomes" id="UP001501461">
    <property type="component" value="Unassembled WGS sequence"/>
</dbReference>
<proteinExistence type="predicted"/>
<keyword evidence="3" id="KW-1185">Reference proteome</keyword>